<dbReference type="Proteomes" id="UP000829196">
    <property type="component" value="Unassembled WGS sequence"/>
</dbReference>
<gene>
    <name evidence="2" type="ORF">KFK09_019131</name>
</gene>
<protein>
    <recommendedName>
        <fullName evidence="1">DUF4283 domain-containing protein</fullName>
    </recommendedName>
</protein>
<evidence type="ECO:0000313" key="3">
    <source>
        <dbReference type="Proteomes" id="UP000829196"/>
    </source>
</evidence>
<dbReference type="InterPro" id="IPR025558">
    <property type="entry name" value="DUF4283"/>
</dbReference>
<dbReference type="OrthoDB" id="1751950at2759"/>
<dbReference type="EMBL" id="JAGYWB010000013">
    <property type="protein sequence ID" value="KAI0500913.1"/>
    <property type="molecule type" value="Genomic_DNA"/>
</dbReference>
<evidence type="ECO:0000259" key="1">
    <source>
        <dbReference type="Pfam" id="PF14111"/>
    </source>
</evidence>
<comment type="caution">
    <text evidence="2">The sequence shown here is derived from an EMBL/GenBank/DDBJ whole genome shotgun (WGS) entry which is preliminary data.</text>
</comment>
<dbReference type="AlphaFoldDB" id="A0A8T3AWP6"/>
<accession>A0A8T3AWP6</accession>
<reference evidence="2" key="1">
    <citation type="journal article" date="2022" name="Front. Genet.">
        <title>Chromosome-Scale Assembly of the Dendrobium nobile Genome Provides Insights Into the Molecular Mechanism of the Biosynthesis of the Medicinal Active Ingredient of Dendrobium.</title>
        <authorList>
            <person name="Xu Q."/>
            <person name="Niu S.-C."/>
            <person name="Li K.-L."/>
            <person name="Zheng P.-J."/>
            <person name="Zhang X.-J."/>
            <person name="Jia Y."/>
            <person name="Liu Y."/>
            <person name="Niu Y.-X."/>
            <person name="Yu L.-H."/>
            <person name="Chen D.-F."/>
            <person name="Zhang G.-Q."/>
        </authorList>
    </citation>
    <scope>NUCLEOTIDE SEQUENCE</scope>
    <source>
        <tissue evidence="2">Leaf</tissue>
    </source>
</reference>
<keyword evidence="3" id="KW-1185">Reference proteome</keyword>
<proteinExistence type="predicted"/>
<sequence>MCSLVAPFKFALVEKFPAHHPPLDYIRNFFLNLKLIGEFFVTLLNPKNILTILRNDLNYCQVFSHCSHFVSNCYMKLFKWSPHFDVNVESHVIPIWVSFPYLRLYLFSP</sequence>
<evidence type="ECO:0000313" key="2">
    <source>
        <dbReference type="EMBL" id="KAI0500913.1"/>
    </source>
</evidence>
<dbReference type="Pfam" id="PF14111">
    <property type="entry name" value="DUF4283"/>
    <property type="match status" value="1"/>
</dbReference>
<organism evidence="2 3">
    <name type="scientific">Dendrobium nobile</name>
    <name type="common">Orchid</name>
    <dbReference type="NCBI Taxonomy" id="94219"/>
    <lineage>
        <taxon>Eukaryota</taxon>
        <taxon>Viridiplantae</taxon>
        <taxon>Streptophyta</taxon>
        <taxon>Embryophyta</taxon>
        <taxon>Tracheophyta</taxon>
        <taxon>Spermatophyta</taxon>
        <taxon>Magnoliopsida</taxon>
        <taxon>Liliopsida</taxon>
        <taxon>Asparagales</taxon>
        <taxon>Orchidaceae</taxon>
        <taxon>Epidendroideae</taxon>
        <taxon>Malaxideae</taxon>
        <taxon>Dendrobiinae</taxon>
        <taxon>Dendrobium</taxon>
    </lineage>
</organism>
<name>A0A8T3AWP6_DENNO</name>
<feature type="domain" description="DUF4283" evidence="1">
    <location>
        <begin position="8"/>
        <end position="86"/>
    </location>
</feature>